<feature type="active site" evidence="10">
    <location>
        <position position="184"/>
    </location>
</feature>
<dbReference type="EMBL" id="JAUSUR010000001">
    <property type="protein sequence ID" value="MDQ0359565.1"/>
    <property type="molecule type" value="Genomic_DNA"/>
</dbReference>
<evidence type="ECO:0000256" key="6">
    <source>
        <dbReference type="ARBA" id="ARBA00023102"/>
    </source>
</evidence>
<comment type="function">
    <text evidence="10">IGPS catalyzes the conversion of PRFAR and glutamine to IGP, AICAR and glutamate. The HisH subunit catalyzes the hydrolysis of glutamine to glutamate and ammonia as part of the synthesis of IGP and AICAR. The resulting ammonia molecule is channeled to the active site of HisF.</text>
</comment>
<evidence type="ECO:0000256" key="8">
    <source>
        <dbReference type="ARBA" id="ARBA00047838"/>
    </source>
</evidence>
<comment type="caution">
    <text evidence="12">The sequence shown here is derived from an EMBL/GenBank/DDBJ whole genome shotgun (WGS) entry which is preliminary data.</text>
</comment>
<dbReference type="EC" id="4.3.2.10" evidence="10"/>
<keyword evidence="5 10" id="KW-0315">Glutamine amidotransferase</keyword>
<dbReference type="EC" id="3.5.1.2" evidence="10"/>
<dbReference type="PANTHER" id="PTHR42701">
    <property type="entry name" value="IMIDAZOLE GLYCEROL PHOSPHATE SYNTHASE SUBUNIT HISH"/>
    <property type="match status" value="1"/>
</dbReference>
<evidence type="ECO:0000256" key="2">
    <source>
        <dbReference type="ARBA" id="ARBA00011152"/>
    </source>
</evidence>
<comment type="pathway">
    <text evidence="1 10">Amino-acid biosynthesis; L-histidine biosynthesis; L-histidine from 5-phospho-alpha-D-ribose 1-diphosphate: step 5/9.</text>
</comment>
<comment type="subcellular location">
    <subcellularLocation>
        <location evidence="10">Cytoplasm</location>
    </subcellularLocation>
</comment>
<keyword evidence="10" id="KW-0963">Cytoplasm</keyword>
<dbReference type="InterPro" id="IPR010139">
    <property type="entry name" value="Imidazole-glycPsynth_HisH"/>
</dbReference>
<evidence type="ECO:0000259" key="11">
    <source>
        <dbReference type="Pfam" id="PF00117"/>
    </source>
</evidence>
<gene>
    <name evidence="10" type="primary">hisH</name>
    <name evidence="12" type="ORF">J2S15_000296</name>
</gene>
<evidence type="ECO:0000256" key="7">
    <source>
        <dbReference type="ARBA" id="ARBA00023239"/>
    </source>
</evidence>
<dbReference type="InterPro" id="IPR017926">
    <property type="entry name" value="GATASE"/>
</dbReference>
<evidence type="ECO:0000256" key="1">
    <source>
        <dbReference type="ARBA" id="ARBA00005091"/>
    </source>
</evidence>
<dbReference type="NCBIfam" id="TIGR01855">
    <property type="entry name" value="IMP_synth_hisH"/>
    <property type="match status" value="1"/>
</dbReference>
<evidence type="ECO:0000313" key="12">
    <source>
        <dbReference type="EMBL" id="MDQ0359565.1"/>
    </source>
</evidence>
<accession>A0ABU0DYE7</accession>
<keyword evidence="4 10" id="KW-0378">Hydrolase</keyword>
<feature type="active site" evidence="10">
    <location>
        <position position="182"/>
    </location>
</feature>
<evidence type="ECO:0000256" key="9">
    <source>
        <dbReference type="ARBA" id="ARBA00049534"/>
    </source>
</evidence>
<dbReference type="CDD" id="cd01748">
    <property type="entry name" value="GATase1_IGP_Synthase"/>
    <property type="match status" value="1"/>
</dbReference>
<comment type="subunit">
    <text evidence="2 10">Heterodimer of HisH and HisF.</text>
</comment>
<evidence type="ECO:0000313" key="13">
    <source>
        <dbReference type="Proteomes" id="UP001230220"/>
    </source>
</evidence>
<evidence type="ECO:0000256" key="5">
    <source>
        <dbReference type="ARBA" id="ARBA00022962"/>
    </source>
</evidence>
<evidence type="ECO:0000256" key="3">
    <source>
        <dbReference type="ARBA" id="ARBA00022605"/>
    </source>
</evidence>
<organism evidence="12 13">
    <name type="scientific">Breznakia pachnodae</name>
    <dbReference type="NCBI Taxonomy" id="265178"/>
    <lineage>
        <taxon>Bacteria</taxon>
        <taxon>Bacillati</taxon>
        <taxon>Bacillota</taxon>
        <taxon>Erysipelotrichia</taxon>
        <taxon>Erysipelotrichales</taxon>
        <taxon>Erysipelotrichaceae</taxon>
        <taxon>Breznakia</taxon>
    </lineage>
</organism>
<keyword evidence="13" id="KW-1185">Reference proteome</keyword>
<dbReference type="Pfam" id="PF00117">
    <property type="entry name" value="GATase"/>
    <property type="match status" value="1"/>
</dbReference>
<dbReference type="RefSeq" id="WP_307404779.1">
    <property type="nucleotide sequence ID" value="NZ_JAUSUR010000001.1"/>
</dbReference>
<dbReference type="Proteomes" id="UP001230220">
    <property type="component" value="Unassembled WGS sequence"/>
</dbReference>
<comment type="catalytic activity">
    <reaction evidence="8 10">
        <text>5-[(5-phospho-1-deoxy-D-ribulos-1-ylimino)methylamino]-1-(5-phospho-beta-D-ribosyl)imidazole-4-carboxamide + L-glutamine = D-erythro-1-(imidazol-4-yl)glycerol 3-phosphate + 5-amino-1-(5-phospho-beta-D-ribosyl)imidazole-4-carboxamide + L-glutamate + H(+)</text>
        <dbReference type="Rhea" id="RHEA:24793"/>
        <dbReference type="ChEBI" id="CHEBI:15378"/>
        <dbReference type="ChEBI" id="CHEBI:29985"/>
        <dbReference type="ChEBI" id="CHEBI:58278"/>
        <dbReference type="ChEBI" id="CHEBI:58359"/>
        <dbReference type="ChEBI" id="CHEBI:58475"/>
        <dbReference type="ChEBI" id="CHEBI:58525"/>
        <dbReference type="EC" id="4.3.2.10"/>
    </reaction>
</comment>
<dbReference type="PANTHER" id="PTHR42701:SF1">
    <property type="entry name" value="IMIDAZOLE GLYCEROL PHOSPHATE SYNTHASE SUBUNIT HISH"/>
    <property type="match status" value="1"/>
</dbReference>
<reference evidence="12 13" key="1">
    <citation type="submission" date="2023-07" db="EMBL/GenBank/DDBJ databases">
        <title>Genomic Encyclopedia of Type Strains, Phase IV (KMG-IV): sequencing the most valuable type-strain genomes for metagenomic binning, comparative biology and taxonomic classification.</title>
        <authorList>
            <person name="Goeker M."/>
        </authorList>
    </citation>
    <scope>NUCLEOTIDE SEQUENCE [LARGE SCALE GENOMIC DNA]</scope>
    <source>
        <strain evidence="12 13">DSM 16784</strain>
    </source>
</reference>
<dbReference type="SUPFAM" id="SSF52317">
    <property type="entry name" value="Class I glutamine amidotransferase-like"/>
    <property type="match status" value="1"/>
</dbReference>
<dbReference type="Gene3D" id="3.40.50.880">
    <property type="match status" value="1"/>
</dbReference>
<name>A0ABU0DYE7_9FIRM</name>
<feature type="active site" description="Nucleophile" evidence="10">
    <location>
        <position position="79"/>
    </location>
</feature>
<keyword evidence="3 10" id="KW-0028">Amino-acid biosynthesis</keyword>
<keyword evidence="12" id="KW-0808">Transferase</keyword>
<keyword evidence="12" id="KW-0328">Glycosyltransferase</keyword>
<dbReference type="GO" id="GO:0016757">
    <property type="term" value="F:glycosyltransferase activity"/>
    <property type="evidence" value="ECO:0007669"/>
    <property type="project" value="UniProtKB-KW"/>
</dbReference>
<dbReference type="HAMAP" id="MF_00278">
    <property type="entry name" value="HisH"/>
    <property type="match status" value="1"/>
</dbReference>
<keyword evidence="7 10" id="KW-0456">Lyase</keyword>
<dbReference type="PIRSF" id="PIRSF000495">
    <property type="entry name" value="Amidotransf_hisH"/>
    <property type="match status" value="1"/>
</dbReference>
<evidence type="ECO:0000256" key="10">
    <source>
        <dbReference type="HAMAP-Rule" id="MF_00278"/>
    </source>
</evidence>
<keyword evidence="6 10" id="KW-0368">Histidine biosynthesis</keyword>
<evidence type="ECO:0000256" key="4">
    <source>
        <dbReference type="ARBA" id="ARBA00022801"/>
    </source>
</evidence>
<sequence>MIVIIDYGMGNLHSVYNALTTIGATCKISSNPEDIKAADGVILPGVGAFEDSMKNLSERNLITPIKEAVAMKKPFLGICLGMQVLFENGEEGNGSKGLGILKGNVVKMVDPSVKIPQIGWNRLEIQRETNLWNKDYLPFVYYVHSYYVSDYDVEDLVAYSDYGSMKVPGYFQKENVYAMQYHPEKSGEDGLAMLKNFKEICDDYTTSD</sequence>
<comment type="catalytic activity">
    <reaction evidence="9 10">
        <text>L-glutamine + H2O = L-glutamate + NH4(+)</text>
        <dbReference type="Rhea" id="RHEA:15889"/>
        <dbReference type="ChEBI" id="CHEBI:15377"/>
        <dbReference type="ChEBI" id="CHEBI:28938"/>
        <dbReference type="ChEBI" id="CHEBI:29985"/>
        <dbReference type="ChEBI" id="CHEBI:58359"/>
        <dbReference type="EC" id="3.5.1.2"/>
    </reaction>
</comment>
<dbReference type="PROSITE" id="PS51273">
    <property type="entry name" value="GATASE_TYPE_1"/>
    <property type="match status" value="1"/>
</dbReference>
<proteinExistence type="inferred from homology"/>
<dbReference type="InterPro" id="IPR029062">
    <property type="entry name" value="Class_I_gatase-like"/>
</dbReference>
<protein>
    <recommendedName>
        <fullName evidence="10">Imidazole glycerol phosphate synthase subunit HisH</fullName>
        <ecNumber evidence="10">4.3.2.10</ecNumber>
    </recommendedName>
    <alternativeName>
        <fullName evidence="10">IGP synthase glutaminase subunit</fullName>
        <ecNumber evidence="10">3.5.1.2</ecNumber>
    </alternativeName>
    <alternativeName>
        <fullName evidence="10">IGP synthase subunit HisH</fullName>
    </alternativeName>
    <alternativeName>
        <fullName evidence="10">ImGP synthase subunit HisH</fullName>
        <shortName evidence="10">IGPS subunit HisH</shortName>
    </alternativeName>
</protein>
<feature type="domain" description="Glutamine amidotransferase" evidence="11">
    <location>
        <begin position="3"/>
        <end position="197"/>
    </location>
</feature>